<organism evidence="6 7">
    <name type="scientific">Collinsella tanakaei</name>
    <dbReference type="NCBI Taxonomy" id="626935"/>
    <lineage>
        <taxon>Bacteria</taxon>
        <taxon>Bacillati</taxon>
        <taxon>Actinomycetota</taxon>
        <taxon>Coriobacteriia</taxon>
        <taxon>Coriobacteriales</taxon>
        <taxon>Coriobacteriaceae</taxon>
        <taxon>Collinsella</taxon>
    </lineage>
</organism>
<evidence type="ECO:0000256" key="3">
    <source>
        <dbReference type="ARBA" id="ARBA00022840"/>
    </source>
</evidence>
<dbReference type="GO" id="GO:0016887">
    <property type="term" value="F:ATP hydrolysis activity"/>
    <property type="evidence" value="ECO:0007669"/>
    <property type="project" value="InterPro"/>
</dbReference>
<name>A0A3E4QWG8_9ACTN</name>
<dbReference type="PANTHER" id="PTHR19211">
    <property type="entry name" value="ATP-BINDING TRANSPORT PROTEIN-RELATED"/>
    <property type="match status" value="1"/>
</dbReference>
<accession>A0A3E4QWG8</accession>
<evidence type="ECO:0000313" key="7">
    <source>
        <dbReference type="Proteomes" id="UP000260943"/>
    </source>
</evidence>
<dbReference type="InterPro" id="IPR027417">
    <property type="entry name" value="P-loop_NTPase"/>
</dbReference>
<sequence>MQLSLQSITYTYSSSAEPILHNVSVVFPRGWTGLLGDNGCGKTTLAKIACGHLVPQGGVVTGPSVALLCSQETALAPENLYDFAAAYDREARGLRCELALEDDMPWRYDELSCGEQKKIQIACALWAKPDVLVLDEPTNHIDAAARSCLMTVLRHFDGIGIVVSHDRELLDGLVDRCASFEAGAVRVRSGGFTRASGQLDLERTASMRERRRAKEQLDRLMVEKDKRAHEAARADARMSKRHIDPKDRSAKAKIDLARFSGQDGKRGRLSSQLEGRLDAARERLAHARVEKRYDGDLWLDVAPAPRRVLIRSGARDIPCGPGVLHLPDLYVGNTDHIAITGPNGAGKSTLLEHLRPHVPDDIAWLDIPQELDEGLARSVVERVRALSSGERGRVLSVVAQLNSDPARILEGCATSPGEMRKLLLALGVLSSPALIVMDEPTNHLDLHSVEALERALAGYPGALLLVSHDERFLNACTSVRWNILDGRVQKYE</sequence>
<evidence type="ECO:0000256" key="2">
    <source>
        <dbReference type="ARBA" id="ARBA00022741"/>
    </source>
</evidence>
<proteinExistence type="predicted"/>
<evidence type="ECO:0000259" key="5">
    <source>
        <dbReference type="PROSITE" id="PS50893"/>
    </source>
</evidence>
<dbReference type="GO" id="GO:0005524">
    <property type="term" value="F:ATP binding"/>
    <property type="evidence" value="ECO:0007669"/>
    <property type="project" value="UniProtKB-KW"/>
</dbReference>
<evidence type="ECO:0000313" key="6">
    <source>
        <dbReference type="EMBL" id="RGL11258.1"/>
    </source>
</evidence>
<dbReference type="Pfam" id="PF00005">
    <property type="entry name" value="ABC_tran"/>
    <property type="match status" value="2"/>
</dbReference>
<keyword evidence="3 6" id="KW-0067">ATP-binding</keyword>
<evidence type="ECO:0000256" key="4">
    <source>
        <dbReference type="SAM" id="MobiDB-lite"/>
    </source>
</evidence>
<feature type="region of interest" description="Disordered" evidence="4">
    <location>
        <begin position="224"/>
        <end position="247"/>
    </location>
</feature>
<reference evidence="6 7" key="1">
    <citation type="submission" date="2018-08" db="EMBL/GenBank/DDBJ databases">
        <title>A genome reference for cultivated species of the human gut microbiota.</title>
        <authorList>
            <person name="Zou Y."/>
            <person name="Xue W."/>
            <person name="Luo G."/>
        </authorList>
    </citation>
    <scope>NUCLEOTIDE SEQUENCE [LARGE SCALE GENOMIC DNA]</scope>
    <source>
        <strain evidence="6 7">TF08-14</strain>
    </source>
</reference>
<dbReference type="EMBL" id="QSRJ01000003">
    <property type="protein sequence ID" value="RGL11258.1"/>
    <property type="molecule type" value="Genomic_DNA"/>
</dbReference>
<keyword evidence="2" id="KW-0547">Nucleotide-binding</keyword>
<dbReference type="Proteomes" id="UP000260943">
    <property type="component" value="Unassembled WGS sequence"/>
</dbReference>
<dbReference type="SMART" id="SM00382">
    <property type="entry name" value="AAA"/>
    <property type="match status" value="2"/>
</dbReference>
<dbReference type="RefSeq" id="WP_117679262.1">
    <property type="nucleotide sequence ID" value="NZ_QSRJ01000003.1"/>
</dbReference>
<keyword evidence="1" id="KW-0677">Repeat</keyword>
<evidence type="ECO:0000256" key="1">
    <source>
        <dbReference type="ARBA" id="ARBA00022737"/>
    </source>
</evidence>
<dbReference type="PROSITE" id="PS50893">
    <property type="entry name" value="ABC_TRANSPORTER_2"/>
    <property type="match status" value="1"/>
</dbReference>
<gene>
    <name evidence="6" type="ORF">DXC81_03885</name>
</gene>
<dbReference type="SUPFAM" id="SSF52540">
    <property type="entry name" value="P-loop containing nucleoside triphosphate hydrolases"/>
    <property type="match status" value="2"/>
</dbReference>
<dbReference type="InterPro" id="IPR003593">
    <property type="entry name" value="AAA+_ATPase"/>
</dbReference>
<dbReference type="InterPro" id="IPR003439">
    <property type="entry name" value="ABC_transporter-like_ATP-bd"/>
</dbReference>
<dbReference type="Gene3D" id="3.40.50.300">
    <property type="entry name" value="P-loop containing nucleotide triphosphate hydrolases"/>
    <property type="match status" value="2"/>
</dbReference>
<protein>
    <submittedName>
        <fullName evidence="6">ABC transporter ATP-binding protein</fullName>
    </submittedName>
</protein>
<dbReference type="PANTHER" id="PTHR19211:SF6">
    <property type="entry name" value="BLL7188 PROTEIN"/>
    <property type="match status" value="1"/>
</dbReference>
<comment type="caution">
    <text evidence="6">The sequence shown here is derived from an EMBL/GenBank/DDBJ whole genome shotgun (WGS) entry which is preliminary data.</text>
</comment>
<dbReference type="AlphaFoldDB" id="A0A3E4QWG8"/>
<dbReference type="InterPro" id="IPR050611">
    <property type="entry name" value="ABCF"/>
</dbReference>
<feature type="domain" description="ABC transporter" evidence="5">
    <location>
        <begin position="3"/>
        <end position="207"/>
    </location>
</feature>